<dbReference type="SUPFAM" id="SSF90123">
    <property type="entry name" value="ABC transporter transmembrane region"/>
    <property type="match status" value="1"/>
</dbReference>
<dbReference type="Gene3D" id="3.40.50.300">
    <property type="entry name" value="P-loop containing nucleotide triphosphate hydrolases"/>
    <property type="match status" value="1"/>
</dbReference>
<evidence type="ECO:0000313" key="9">
    <source>
        <dbReference type="Proteomes" id="UP000627521"/>
    </source>
</evidence>
<keyword evidence="9" id="KW-1185">Reference proteome</keyword>
<dbReference type="PANTHER" id="PTHR43394">
    <property type="entry name" value="ATP-DEPENDENT PERMEASE MDL1, MITOCHONDRIAL"/>
    <property type="match status" value="1"/>
</dbReference>
<dbReference type="InterPro" id="IPR036640">
    <property type="entry name" value="ABC1_TM_sf"/>
</dbReference>
<feature type="domain" description="ABC transmembrane type-1" evidence="7">
    <location>
        <begin position="26"/>
        <end position="305"/>
    </location>
</feature>
<dbReference type="Gene3D" id="1.20.1560.10">
    <property type="entry name" value="ABC transporter type 1, transmembrane domain"/>
    <property type="match status" value="1"/>
</dbReference>
<evidence type="ECO:0000313" key="8">
    <source>
        <dbReference type="EMBL" id="MBD3861921.1"/>
    </source>
</evidence>
<feature type="transmembrane region" description="Helical" evidence="5">
    <location>
        <begin position="161"/>
        <end position="177"/>
    </location>
</feature>
<dbReference type="PANTHER" id="PTHR43394:SF4">
    <property type="entry name" value="TOXIN SECRETION ABC TRANSPORTER ATP-BINDING PROTEIN"/>
    <property type="match status" value="1"/>
</dbReference>
<dbReference type="Proteomes" id="UP000627521">
    <property type="component" value="Unassembled WGS sequence"/>
</dbReference>
<keyword evidence="4 5" id="KW-0472">Membrane</keyword>
<dbReference type="RefSeq" id="WP_191098643.1">
    <property type="nucleotide sequence ID" value="NZ_JACXXF010000001.1"/>
</dbReference>
<comment type="caution">
    <text evidence="8">The sequence shown here is derived from an EMBL/GenBank/DDBJ whole genome shotgun (WGS) entry which is preliminary data.</text>
</comment>
<evidence type="ECO:0000256" key="2">
    <source>
        <dbReference type="ARBA" id="ARBA00022692"/>
    </source>
</evidence>
<feature type="transmembrane region" description="Helical" evidence="5">
    <location>
        <begin position="137"/>
        <end position="155"/>
    </location>
</feature>
<keyword evidence="8" id="KW-0547">Nucleotide-binding</keyword>
<organism evidence="8 9">
    <name type="scientific">Olleya marilimosa</name>
    <dbReference type="NCBI Taxonomy" id="272164"/>
    <lineage>
        <taxon>Bacteria</taxon>
        <taxon>Pseudomonadati</taxon>
        <taxon>Bacteroidota</taxon>
        <taxon>Flavobacteriia</taxon>
        <taxon>Flavobacteriales</taxon>
        <taxon>Flavobacteriaceae</taxon>
    </lineage>
</organism>
<name>A0ABR8LNY0_9FLAO</name>
<feature type="transmembrane region" description="Helical" evidence="5">
    <location>
        <begin position="242"/>
        <end position="270"/>
    </location>
</feature>
<feature type="transmembrane region" description="Helical" evidence="5">
    <location>
        <begin position="26"/>
        <end position="48"/>
    </location>
</feature>
<evidence type="ECO:0000256" key="1">
    <source>
        <dbReference type="ARBA" id="ARBA00004651"/>
    </source>
</evidence>
<evidence type="ECO:0000256" key="5">
    <source>
        <dbReference type="SAM" id="Phobius"/>
    </source>
</evidence>
<keyword evidence="3 5" id="KW-1133">Transmembrane helix</keyword>
<sequence length="555" mass="62526">MSKKILTAWQRFISLLKLDKKDVRQVFFYAIFAGLVNLSLPLGIQAIINLLQAAQVSTSWIVLVILVTLGVVFVGVLQLMQIRIIENIQQKIFTRASFEFAYRFPKMKMSELNGYYPPELANRFFDTINVQKGIAKVMIDFPAAVLQIVFGLMLLSFYHPFFIIYGALLLILIYVVFKFTAEKGLRTSIDESNHKYKVAHWLQEIARSIVSFKLSGKTSLALNKNDKLVTNYLEARESHFKILVVQFIQLIGFKVLVTAGLLMIGGALVLNQQMNIGQFVAAEIIILLVINSVEKLILGLETFYDVLTSIEKLGKVVDKELESQDGEILNVKHNDFNIELDNVSYSVKDRKKPILQDVSLKINAKDRILIQGNSGSGKSSLLKLIAGVISPTDGSVYVCDKSLTSLNINSYRQHIGQTLVEETPFEGTLLQNITFGDTDITSQQLDWAIQNVGLKDFVKQLPNGLNTMIYPEGKGVSFTVSKKIMLARSIVKNPKLLMLKEPLDQFEAKEAQQLVDFLSQPEHPWTLVVVSQNNIWKPKLNKLIILDKGQIINTK</sequence>
<comment type="subcellular location">
    <subcellularLocation>
        <location evidence="1">Cell membrane</location>
        <topology evidence="1">Multi-pass membrane protein</topology>
    </subcellularLocation>
</comment>
<feature type="domain" description="ABC transporter" evidence="6">
    <location>
        <begin position="338"/>
        <end position="552"/>
    </location>
</feature>
<keyword evidence="8" id="KW-0067">ATP-binding</keyword>
<dbReference type="Pfam" id="PF00664">
    <property type="entry name" value="ABC_membrane"/>
    <property type="match status" value="1"/>
</dbReference>
<feature type="transmembrane region" description="Helical" evidence="5">
    <location>
        <begin position="60"/>
        <end position="80"/>
    </location>
</feature>
<dbReference type="Pfam" id="PF00005">
    <property type="entry name" value="ABC_tran"/>
    <property type="match status" value="1"/>
</dbReference>
<dbReference type="InterPro" id="IPR039421">
    <property type="entry name" value="Type_1_exporter"/>
</dbReference>
<dbReference type="InterPro" id="IPR003439">
    <property type="entry name" value="ABC_transporter-like_ATP-bd"/>
</dbReference>
<reference evidence="8 9" key="1">
    <citation type="submission" date="2020-09" db="EMBL/GenBank/DDBJ databases">
        <title>Bacillus nautilus sp. nov., Chryseoglobus crepusculi sp. nov, and Psychrobacter noctis sp. nov., isolated from deep-sea sponges from the equatorial Atlantic.</title>
        <authorList>
            <person name="Stennett H.L."/>
            <person name="Williams S.E."/>
        </authorList>
    </citation>
    <scope>NUCLEOTIDE SEQUENCE [LARGE SCALE GENOMIC DNA]</scope>
    <source>
        <strain evidence="8 9">28M-24</strain>
    </source>
</reference>
<proteinExistence type="predicted"/>
<keyword evidence="2 5" id="KW-0812">Transmembrane</keyword>
<accession>A0ABR8LNY0</accession>
<protein>
    <submittedName>
        <fullName evidence="8">ATP-binding cassette domain-containing protein</fullName>
    </submittedName>
</protein>
<evidence type="ECO:0000259" key="6">
    <source>
        <dbReference type="PROSITE" id="PS50893"/>
    </source>
</evidence>
<dbReference type="SUPFAM" id="SSF52540">
    <property type="entry name" value="P-loop containing nucleoside triphosphate hydrolases"/>
    <property type="match status" value="1"/>
</dbReference>
<evidence type="ECO:0000259" key="7">
    <source>
        <dbReference type="PROSITE" id="PS50929"/>
    </source>
</evidence>
<dbReference type="InterPro" id="IPR027417">
    <property type="entry name" value="P-loop_NTPase"/>
</dbReference>
<dbReference type="InterPro" id="IPR011527">
    <property type="entry name" value="ABC1_TM_dom"/>
</dbReference>
<evidence type="ECO:0000256" key="3">
    <source>
        <dbReference type="ARBA" id="ARBA00022989"/>
    </source>
</evidence>
<dbReference type="EMBL" id="JACXXH010000001">
    <property type="protein sequence ID" value="MBD3861921.1"/>
    <property type="molecule type" value="Genomic_DNA"/>
</dbReference>
<evidence type="ECO:0000256" key="4">
    <source>
        <dbReference type="ARBA" id="ARBA00023136"/>
    </source>
</evidence>
<dbReference type="PROSITE" id="PS50893">
    <property type="entry name" value="ABC_TRANSPORTER_2"/>
    <property type="match status" value="1"/>
</dbReference>
<dbReference type="PROSITE" id="PS50929">
    <property type="entry name" value="ABC_TM1F"/>
    <property type="match status" value="1"/>
</dbReference>
<gene>
    <name evidence="8" type="ORF">IEG06_00565</name>
</gene>
<dbReference type="GO" id="GO:0005524">
    <property type="term" value="F:ATP binding"/>
    <property type="evidence" value="ECO:0007669"/>
    <property type="project" value="UniProtKB-KW"/>
</dbReference>